<dbReference type="EMBL" id="MRCB01000014">
    <property type="protein sequence ID" value="OKH22334.1"/>
    <property type="molecule type" value="Genomic_DNA"/>
</dbReference>
<gene>
    <name evidence="2" type="ORF">NIES593_12725</name>
</gene>
<dbReference type="OrthoDB" id="530212at2"/>
<dbReference type="Pfam" id="PF13546">
    <property type="entry name" value="DDE_5"/>
    <property type="match status" value="1"/>
</dbReference>
<keyword evidence="3" id="KW-1185">Reference proteome</keyword>
<dbReference type="STRING" id="1921803.NIES593_12725"/>
<evidence type="ECO:0000259" key="1">
    <source>
        <dbReference type="Pfam" id="PF13546"/>
    </source>
</evidence>
<dbReference type="AlphaFoldDB" id="A0A1U7HFJ3"/>
<dbReference type="SUPFAM" id="SSF53098">
    <property type="entry name" value="Ribonuclease H-like"/>
    <property type="match status" value="1"/>
</dbReference>
<name>A0A1U7HFJ3_9CYAN</name>
<sequence>MIVCGRANFTNLSRYSQLNERTYRRQYQRSFNFMKFNEELIRQAIPPQSQTILAVDCSFIPKSGKHTYGLDYFYNGSAAHSEKGLEISAMAVVDVTNNISYSLSVQQTPVTQLVKTTSSSKKTEQLEMTRINDYLTQLEATCPYLPTSVRHVVTDGFYSKIKWVDGVKQLKLEAIGKLRRDANLRYLYQGKYSRRGRPRKYAGKVDLSDYSNFELVTQLADDVNLYTAVVWSISLKRPIRLVYLLKNSGSHASSYAVLFSTDLELDAYSIYLYYKARFQIEFLFRDGKQFTGLADCQARDLTKLDFHFNSSLTALNLAKLDAVGQHDCDTNLIFSMASYKRRALNYHLLERFIQQLDLEPTLIKSHPNYHSLYDYGTITA</sequence>
<comment type="caution">
    <text evidence="2">The sequence shown here is derived from an EMBL/GenBank/DDBJ whole genome shotgun (WGS) entry which is preliminary data.</text>
</comment>
<proteinExistence type="predicted"/>
<dbReference type="Proteomes" id="UP000186868">
    <property type="component" value="Unassembled WGS sequence"/>
</dbReference>
<feature type="domain" description="Transposase IS701-like DDE" evidence="1">
    <location>
        <begin position="36"/>
        <end position="219"/>
    </location>
</feature>
<reference evidence="2 3" key="1">
    <citation type="submission" date="2016-11" db="EMBL/GenBank/DDBJ databases">
        <title>Draft Genome Sequences of Nine Cyanobacterial Strains from Diverse Habitats.</title>
        <authorList>
            <person name="Zhu T."/>
            <person name="Hou S."/>
            <person name="Lu X."/>
            <person name="Hess W.R."/>
        </authorList>
    </citation>
    <scope>NUCLEOTIDE SEQUENCE [LARGE SCALE GENOMIC DNA]</scope>
    <source>
        <strain evidence="2 3">NIES-593</strain>
    </source>
</reference>
<dbReference type="InterPro" id="IPR038721">
    <property type="entry name" value="IS701-like_DDE_dom"/>
</dbReference>
<dbReference type="InterPro" id="IPR012337">
    <property type="entry name" value="RNaseH-like_sf"/>
</dbReference>
<accession>A0A1U7HFJ3</accession>
<organism evidence="2 3">
    <name type="scientific">Hydrococcus rivularis NIES-593</name>
    <dbReference type="NCBI Taxonomy" id="1921803"/>
    <lineage>
        <taxon>Bacteria</taxon>
        <taxon>Bacillati</taxon>
        <taxon>Cyanobacteriota</taxon>
        <taxon>Cyanophyceae</taxon>
        <taxon>Pleurocapsales</taxon>
        <taxon>Hydrococcaceae</taxon>
        <taxon>Hydrococcus</taxon>
    </lineage>
</organism>
<protein>
    <submittedName>
        <fullName evidence="2">Transposase</fullName>
    </submittedName>
</protein>
<evidence type="ECO:0000313" key="3">
    <source>
        <dbReference type="Proteomes" id="UP000186868"/>
    </source>
</evidence>
<evidence type="ECO:0000313" key="2">
    <source>
        <dbReference type="EMBL" id="OKH22334.1"/>
    </source>
</evidence>